<dbReference type="EMBL" id="GFPF01003574">
    <property type="protein sequence ID" value="MAA14720.1"/>
    <property type="molecule type" value="Transcribed_RNA"/>
</dbReference>
<accession>A0A224YLQ6</accession>
<proteinExistence type="predicted"/>
<reference evidence="1" key="1">
    <citation type="journal article" date="2017" name="Parasit. Vectors">
        <title>Sialotranscriptomics of Rhipicephalus zambeziensis reveals intricate expression profiles of secretory proteins and suggests tight temporal transcriptional regulation during blood-feeding.</title>
        <authorList>
            <person name="de Castro M.H."/>
            <person name="de Klerk D."/>
            <person name="Pienaar R."/>
            <person name="Rees D.J.G."/>
            <person name="Mans B.J."/>
        </authorList>
    </citation>
    <scope>NUCLEOTIDE SEQUENCE</scope>
    <source>
        <tissue evidence="1">Salivary glands</tissue>
    </source>
</reference>
<evidence type="ECO:0000313" key="1">
    <source>
        <dbReference type="EMBL" id="MAA14720.1"/>
    </source>
</evidence>
<sequence length="97" mass="10667">MPIYLPVFLASSGDHTLKGADLRRAQVPFLTCWSLPGMNANFWTFVIVGSVLKKANKCLFGSFLDCCYVSGVANTLHTCTQTQIHSCVERVRLGTLV</sequence>
<name>A0A224YLQ6_9ACAR</name>
<organism evidence="1">
    <name type="scientific">Rhipicephalus zambeziensis</name>
    <dbReference type="NCBI Taxonomy" id="60191"/>
    <lineage>
        <taxon>Eukaryota</taxon>
        <taxon>Metazoa</taxon>
        <taxon>Ecdysozoa</taxon>
        <taxon>Arthropoda</taxon>
        <taxon>Chelicerata</taxon>
        <taxon>Arachnida</taxon>
        <taxon>Acari</taxon>
        <taxon>Parasitiformes</taxon>
        <taxon>Ixodida</taxon>
        <taxon>Ixodoidea</taxon>
        <taxon>Ixodidae</taxon>
        <taxon>Rhipicephalinae</taxon>
        <taxon>Rhipicephalus</taxon>
        <taxon>Rhipicephalus</taxon>
    </lineage>
</organism>
<dbReference type="AlphaFoldDB" id="A0A224YLQ6"/>
<protein>
    <submittedName>
        <fullName evidence="1">Uncharacterized protein</fullName>
    </submittedName>
</protein>